<dbReference type="PANTHER" id="PTHR48075:SF5">
    <property type="entry name" value="3-HYDROXYBUTYRYL-COA DEHYDROGENASE"/>
    <property type="match status" value="1"/>
</dbReference>
<feature type="binding site" evidence="5">
    <location>
        <position position="97"/>
    </location>
    <ligand>
        <name>NAD(+)</name>
        <dbReference type="ChEBI" id="CHEBI:57540"/>
    </ligand>
</feature>
<comment type="similarity">
    <text evidence="2">Belongs to the 3-hydroxyacyl-CoA dehydrogenase family.</text>
</comment>
<protein>
    <submittedName>
        <fullName evidence="8">3-hydroxybutyryl-CoA dehydrogenase</fullName>
        <ecNumber evidence="8">1.1.1.157</ecNumber>
    </submittedName>
</protein>
<evidence type="ECO:0000259" key="6">
    <source>
        <dbReference type="Pfam" id="PF00725"/>
    </source>
</evidence>
<evidence type="ECO:0000313" key="9">
    <source>
        <dbReference type="Proteomes" id="UP000032512"/>
    </source>
</evidence>
<dbReference type="InterPro" id="IPR036291">
    <property type="entry name" value="NAD(P)-bd_dom_sf"/>
</dbReference>
<reference evidence="8 9" key="1">
    <citation type="submission" date="2015-01" db="EMBL/GenBank/DDBJ databases">
        <title>Draft genome sequences of the supercritical CO2 tolerant bacteria Bacillus subterraneus MITOT1 and Bacillus cereus MIT0214.</title>
        <authorList>
            <person name="Peet K.C."/>
            <person name="Thompson J.R."/>
        </authorList>
    </citation>
    <scope>NUCLEOTIDE SEQUENCE [LARGE SCALE GENOMIC DNA]</scope>
    <source>
        <strain evidence="8 9">MITOT1</strain>
    </source>
</reference>
<feature type="domain" description="3-hydroxyacyl-CoA dehydrogenase C-terminal" evidence="6">
    <location>
        <begin position="186"/>
        <end position="282"/>
    </location>
</feature>
<dbReference type="InterPro" id="IPR008927">
    <property type="entry name" value="6-PGluconate_DH-like_C_sf"/>
</dbReference>
<sequence length="283" mass="31000">MGVKTIMVIGAGQMGAGIAQVCAQAGYEVFLNDLKPEFVERGLSGIKKNLNRNVDKGRMTAAQMEAAVSRIAASTDLQDAGKADLVIEAAVENIDIKAKIFAQLDEIAPEHAILASNTSSLPITEIAAATKRPEKVIGMHFMNPVPVMKLVEIIRGLATAEEVYQTIEEITKTLDKVPVEVNDFPGFVSNRILMPMINEAIYTLYEGVAEKEAIDEVMKLGMNHPMGPLTLADFIGLDTCLYIMETLHEGFGDDKYRPCPLLRKYVKAGWLGKKSGRGFYTYE</sequence>
<dbReference type="InterPro" id="IPR013328">
    <property type="entry name" value="6PGD_dom2"/>
</dbReference>
<feature type="binding site" evidence="5">
    <location>
        <position position="274"/>
    </location>
    <ligand>
        <name>NAD(+)</name>
        <dbReference type="ChEBI" id="CHEBI:57540"/>
    </ligand>
</feature>
<dbReference type="InterPro" id="IPR006176">
    <property type="entry name" value="3-OHacyl-CoA_DH_NAD-bd"/>
</dbReference>
<dbReference type="GO" id="GO:0008691">
    <property type="term" value="F:3-hydroxybutyryl-CoA dehydrogenase activity"/>
    <property type="evidence" value="ECO:0007669"/>
    <property type="project" value="UniProtKB-EC"/>
</dbReference>
<dbReference type="Proteomes" id="UP000032512">
    <property type="component" value="Unassembled WGS sequence"/>
</dbReference>
<dbReference type="Pfam" id="PF00725">
    <property type="entry name" value="3HCDH"/>
    <property type="match status" value="1"/>
</dbReference>
<dbReference type="NCBIfam" id="NF005715">
    <property type="entry name" value="PRK07530.1"/>
    <property type="match status" value="1"/>
</dbReference>
<dbReference type="NCBIfam" id="NF005875">
    <property type="entry name" value="PRK07819.1"/>
    <property type="match status" value="1"/>
</dbReference>
<dbReference type="RefSeq" id="WP_044392765.1">
    <property type="nucleotide sequence ID" value="NZ_JXIQ01000068.1"/>
</dbReference>
<feature type="domain" description="3-hydroxyacyl-CoA dehydrogenase NAD binding" evidence="7">
    <location>
        <begin position="6"/>
        <end position="183"/>
    </location>
</feature>
<dbReference type="EMBL" id="JXIQ01000068">
    <property type="protein sequence ID" value="KIY22503.1"/>
    <property type="molecule type" value="Genomic_DNA"/>
</dbReference>
<accession>A0A0D6ZD44</accession>
<organism evidence="8 9">
    <name type="scientific">Mesobacillus subterraneus</name>
    <dbReference type="NCBI Taxonomy" id="285983"/>
    <lineage>
        <taxon>Bacteria</taxon>
        <taxon>Bacillati</taxon>
        <taxon>Bacillota</taxon>
        <taxon>Bacilli</taxon>
        <taxon>Bacillales</taxon>
        <taxon>Bacillaceae</taxon>
        <taxon>Mesobacillus</taxon>
    </lineage>
</organism>
<feature type="binding site" evidence="5">
    <location>
        <position position="119"/>
    </location>
    <ligand>
        <name>NAD(+)</name>
        <dbReference type="ChEBI" id="CHEBI:57540"/>
    </ligand>
</feature>
<evidence type="ECO:0000313" key="8">
    <source>
        <dbReference type="EMBL" id="KIY22503.1"/>
    </source>
</evidence>
<dbReference type="InterPro" id="IPR006180">
    <property type="entry name" value="3-OHacyl-CoA_DH_CS"/>
</dbReference>
<comment type="pathway">
    <text evidence="1">Lipid metabolism; butanoate metabolism.</text>
</comment>
<dbReference type="InterPro" id="IPR006108">
    <property type="entry name" value="3HC_DH_C"/>
</dbReference>
<keyword evidence="5" id="KW-0520">NAD</keyword>
<dbReference type="PROSITE" id="PS00067">
    <property type="entry name" value="3HCDH"/>
    <property type="match status" value="1"/>
</dbReference>
<dbReference type="Gene3D" id="1.10.1040.10">
    <property type="entry name" value="N-(1-d-carboxylethyl)-l-norvaline Dehydrogenase, domain 2"/>
    <property type="match status" value="1"/>
</dbReference>
<evidence type="ECO:0000256" key="4">
    <source>
        <dbReference type="PIRSR" id="PIRSR000105-1"/>
    </source>
</evidence>
<dbReference type="NCBIfam" id="NF004474">
    <property type="entry name" value="PRK05808.1"/>
    <property type="match status" value="1"/>
</dbReference>
<evidence type="ECO:0000256" key="1">
    <source>
        <dbReference type="ARBA" id="ARBA00005086"/>
    </source>
</evidence>
<dbReference type="Pfam" id="PF02737">
    <property type="entry name" value="3HCDH_N"/>
    <property type="match status" value="1"/>
</dbReference>
<dbReference type="Gene3D" id="3.40.50.720">
    <property type="entry name" value="NAD(P)-binding Rossmann-like Domain"/>
    <property type="match status" value="1"/>
</dbReference>
<feature type="site" description="Important for catalytic activity" evidence="4">
    <location>
        <position position="140"/>
    </location>
</feature>
<feature type="binding site" evidence="5">
    <location>
        <position position="33"/>
    </location>
    <ligand>
        <name>NAD(+)</name>
        <dbReference type="ChEBI" id="CHEBI:57540"/>
    </ligand>
</feature>
<dbReference type="FunFam" id="3.40.50.720:FF:000009">
    <property type="entry name" value="Fatty oxidation complex, alpha subunit"/>
    <property type="match status" value="1"/>
</dbReference>
<evidence type="ECO:0000256" key="5">
    <source>
        <dbReference type="PIRSR" id="PIRSR000105-2"/>
    </source>
</evidence>
<dbReference type="SUPFAM" id="SSF51735">
    <property type="entry name" value="NAD(P)-binding Rossmann-fold domains"/>
    <property type="match status" value="1"/>
</dbReference>
<keyword evidence="3 8" id="KW-0560">Oxidoreductase</keyword>
<dbReference type="AlphaFoldDB" id="A0A0D6ZD44"/>
<feature type="binding site" evidence="5">
    <location>
        <position position="143"/>
    </location>
    <ligand>
        <name>NAD(+)</name>
        <dbReference type="ChEBI" id="CHEBI:57540"/>
    </ligand>
</feature>
<dbReference type="EC" id="1.1.1.157" evidence="8"/>
<dbReference type="OrthoDB" id="9771883at2"/>
<dbReference type="UniPathway" id="UPA00863"/>
<feature type="binding site" evidence="5">
    <location>
        <position position="92"/>
    </location>
    <ligand>
        <name>NAD(+)</name>
        <dbReference type="ChEBI" id="CHEBI:57540"/>
    </ligand>
</feature>
<evidence type="ECO:0000259" key="7">
    <source>
        <dbReference type="Pfam" id="PF02737"/>
    </source>
</evidence>
<gene>
    <name evidence="8" type="ORF">UB32_08180</name>
</gene>
<evidence type="ECO:0000256" key="3">
    <source>
        <dbReference type="ARBA" id="ARBA00023002"/>
    </source>
</evidence>
<comment type="caution">
    <text evidence="8">The sequence shown here is derived from an EMBL/GenBank/DDBJ whole genome shotgun (WGS) entry which is preliminary data.</text>
</comment>
<evidence type="ECO:0000256" key="2">
    <source>
        <dbReference type="ARBA" id="ARBA00009463"/>
    </source>
</evidence>
<dbReference type="InterPro" id="IPR022694">
    <property type="entry name" value="3-OHacyl-CoA_DH"/>
</dbReference>
<proteinExistence type="inferred from homology"/>
<keyword evidence="9" id="KW-1185">Reference proteome</keyword>
<dbReference type="PANTHER" id="PTHR48075">
    <property type="entry name" value="3-HYDROXYACYL-COA DEHYDROGENASE FAMILY PROTEIN"/>
    <property type="match status" value="1"/>
</dbReference>
<dbReference type="GO" id="GO:0019605">
    <property type="term" value="P:butyrate metabolic process"/>
    <property type="evidence" value="ECO:0007669"/>
    <property type="project" value="UniProtKB-UniPathway"/>
</dbReference>
<dbReference type="PATRIC" id="fig|285983.3.peg.146"/>
<dbReference type="SUPFAM" id="SSF48179">
    <property type="entry name" value="6-phosphogluconate dehydrogenase C-terminal domain-like"/>
    <property type="match status" value="1"/>
</dbReference>
<name>A0A0D6ZD44_9BACI</name>
<dbReference type="GO" id="GO:0070403">
    <property type="term" value="F:NAD+ binding"/>
    <property type="evidence" value="ECO:0007669"/>
    <property type="project" value="InterPro"/>
</dbReference>
<dbReference type="PIRSF" id="PIRSF000105">
    <property type="entry name" value="HCDH"/>
    <property type="match status" value="1"/>
</dbReference>
<feature type="binding site" evidence="5">
    <location>
        <begin position="10"/>
        <end position="15"/>
    </location>
    <ligand>
        <name>NAD(+)</name>
        <dbReference type="ChEBI" id="CHEBI:57540"/>
    </ligand>
</feature>